<protein>
    <recommendedName>
        <fullName evidence="2">DUF481 domain-containing protein</fullName>
    </recommendedName>
</protein>
<comment type="caution">
    <text evidence="1">The sequence shown here is derived from an EMBL/GenBank/DDBJ whole genome shotgun (WGS) entry which is preliminary data.</text>
</comment>
<dbReference type="InterPro" id="IPR007433">
    <property type="entry name" value="DUF481"/>
</dbReference>
<evidence type="ECO:0008006" key="2">
    <source>
        <dbReference type="Google" id="ProtNLM"/>
    </source>
</evidence>
<gene>
    <name evidence="1" type="ORF">GALL_127380</name>
</gene>
<sequence length="349" mass="37419">MQPIKKHIVTAFLCAAALASVARADIVETKDGARLVGKVSGISGGTVTLSTTYAGDISIKQSEVTAITTDGPIAVRLASGTRIDGKIASTGGKLEVIGQDGTVTTTVDKVAASWTAGGEDPQIIAMRRKWTLQTAVDISGNSGNTTSTTIGASFVAALVSPQDALKFYGSHNYGTTTANGVKTKSADDTKVGVDYSSFFDPRYGWFARSELERDAVAGVDLRSTTDFGGTMRFIKSDIQSLVGRLGAGYRFESYASGAPTSKGAVLSTGLHYKLEISHYASLDSDIQYLPSFDNFSDYRIQHDSGIQMPISNSFWMLRVGVSNSYTSRPQPGRKSLDTMYYTRLMLNWR</sequence>
<dbReference type="EMBL" id="MLJW01000052">
    <property type="protein sequence ID" value="OIR05180.1"/>
    <property type="molecule type" value="Genomic_DNA"/>
</dbReference>
<dbReference type="Pfam" id="PF04338">
    <property type="entry name" value="DUF481"/>
    <property type="match status" value="1"/>
</dbReference>
<name>A0A1J5SU84_9ZZZZ</name>
<evidence type="ECO:0000313" key="1">
    <source>
        <dbReference type="EMBL" id="OIR05180.1"/>
    </source>
</evidence>
<reference evidence="1" key="1">
    <citation type="submission" date="2016-10" db="EMBL/GenBank/DDBJ databases">
        <title>Sequence of Gallionella enrichment culture.</title>
        <authorList>
            <person name="Poehlein A."/>
            <person name="Muehling M."/>
            <person name="Daniel R."/>
        </authorList>
    </citation>
    <scope>NUCLEOTIDE SEQUENCE</scope>
</reference>
<proteinExistence type="predicted"/>
<organism evidence="1">
    <name type="scientific">mine drainage metagenome</name>
    <dbReference type="NCBI Taxonomy" id="410659"/>
    <lineage>
        <taxon>unclassified sequences</taxon>
        <taxon>metagenomes</taxon>
        <taxon>ecological metagenomes</taxon>
    </lineage>
</organism>
<dbReference type="AlphaFoldDB" id="A0A1J5SU84"/>
<accession>A0A1J5SU84</accession>